<dbReference type="InterPro" id="IPR006311">
    <property type="entry name" value="TAT_signal"/>
</dbReference>
<dbReference type="InterPro" id="IPR050281">
    <property type="entry name" value="Flavin_monoamine_oxidase"/>
</dbReference>
<organism evidence="2 3">
    <name type="scientific">Deinococcus xinjiangensis</name>
    <dbReference type="NCBI Taxonomy" id="457454"/>
    <lineage>
        <taxon>Bacteria</taxon>
        <taxon>Thermotogati</taxon>
        <taxon>Deinococcota</taxon>
        <taxon>Deinococci</taxon>
        <taxon>Deinococcales</taxon>
        <taxon>Deinococcaceae</taxon>
        <taxon>Deinococcus</taxon>
    </lineage>
</organism>
<dbReference type="PROSITE" id="PS51318">
    <property type="entry name" value="TAT"/>
    <property type="match status" value="1"/>
</dbReference>
<comment type="caution">
    <text evidence="2">The sequence shown here is derived from an EMBL/GenBank/DDBJ whole genome shotgun (WGS) entry which is preliminary data.</text>
</comment>
<keyword evidence="3" id="KW-1185">Reference proteome</keyword>
<feature type="domain" description="Amine oxidase" evidence="1">
    <location>
        <begin position="58"/>
        <end position="514"/>
    </location>
</feature>
<dbReference type="Gene3D" id="3.50.50.60">
    <property type="entry name" value="FAD/NAD(P)-binding domain"/>
    <property type="match status" value="1"/>
</dbReference>
<dbReference type="PANTHER" id="PTHR10742:SF342">
    <property type="entry name" value="AMINE OXIDASE"/>
    <property type="match status" value="1"/>
</dbReference>
<dbReference type="SUPFAM" id="SSF51905">
    <property type="entry name" value="FAD/NAD(P)-binding domain"/>
    <property type="match status" value="1"/>
</dbReference>
<sequence length="522" mass="57540">MEMNRRNFLEMVGLAGGSAAVYQMMNVMGLAAPSTTYAQPSLTGGGQGKKVLILGAGLAGMVSAYELQKAGYEIEILEYNPKAGGRVWTLRGGDKYTELGGQTQTCAFDKGLYINPGPWRIPHNHQAYQHYAREFGVKLEVFPMTNYRALIHRKSGVRERIGPVSVDMQGHISELLAKAVNQNALDQSLTPEDKGKLLEALKGWGFLDKNYAYTKSLATSLYRGYDRDPGARLEPGTPSTPLTLSAILKNDLWTDLSTPLLYEFHSTIFEPVGGIDAMAKAFEARTGRFIKYRSRVTNIKQDTTGVTATYEDLASGTTKTARGDYCICTIPLSILSQIPSTGLDSKLTEAIKKVPYAPSFKAGLQYKRRFWEQDEAIYGGITYTDQSMGLMSYPANNYNSTGKGVVLGAYMFGPDAVKFTGMTPADRLKEVLRQNTVIHPQAAKEFENGISVGWHRVPWTLGCYGLYSEKTREEYYPTLCALHDRFILAGEHTSYWNAWQEGALLAGTSAVEIIHKAAQGNA</sequence>
<dbReference type="InterPro" id="IPR002937">
    <property type="entry name" value="Amino_oxidase"/>
</dbReference>
<protein>
    <submittedName>
        <fullName evidence="2">L-amino acid oxidase</fullName>
    </submittedName>
</protein>
<proteinExistence type="predicted"/>
<accession>A0ABP9VAQ7</accession>
<evidence type="ECO:0000259" key="1">
    <source>
        <dbReference type="Pfam" id="PF01593"/>
    </source>
</evidence>
<evidence type="ECO:0000313" key="3">
    <source>
        <dbReference type="Proteomes" id="UP001458946"/>
    </source>
</evidence>
<evidence type="ECO:0000313" key="2">
    <source>
        <dbReference type="EMBL" id="GAA5502348.1"/>
    </source>
</evidence>
<name>A0ABP9VAQ7_9DEIO</name>
<dbReference type="Gene3D" id="3.90.660.10">
    <property type="match status" value="1"/>
</dbReference>
<dbReference type="Gene3D" id="1.20.1440.240">
    <property type="match status" value="1"/>
</dbReference>
<dbReference type="Pfam" id="PF01593">
    <property type="entry name" value="Amino_oxidase"/>
    <property type="match status" value="1"/>
</dbReference>
<dbReference type="InterPro" id="IPR036188">
    <property type="entry name" value="FAD/NAD-bd_sf"/>
</dbReference>
<dbReference type="EMBL" id="BAABRN010000021">
    <property type="protein sequence ID" value="GAA5502348.1"/>
    <property type="molecule type" value="Genomic_DNA"/>
</dbReference>
<dbReference type="PANTHER" id="PTHR10742">
    <property type="entry name" value="FLAVIN MONOAMINE OXIDASE"/>
    <property type="match status" value="1"/>
</dbReference>
<dbReference type="SUPFAM" id="SSF54373">
    <property type="entry name" value="FAD-linked reductases, C-terminal domain"/>
    <property type="match status" value="1"/>
</dbReference>
<dbReference type="Proteomes" id="UP001458946">
    <property type="component" value="Unassembled WGS sequence"/>
</dbReference>
<gene>
    <name evidence="2" type="ORF">Dxin01_02092</name>
</gene>
<reference evidence="2 3" key="1">
    <citation type="submission" date="2024-02" db="EMBL/GenBank/DDBJ databases">
        <title>Deinococcus xinjiangensis NBRC 107630.</title>
        <authorList>
            <person name="Ichikawa N."/>
            <person name="Katano-Makiyama Y."/>
            <person name="Hidaka K."/>
        </authorList>
    </citation>
    <scope>NUCLEOTIDE SEQUENCE [LARGE SCALE GENOMIC DNA]</scope>
    <source>
        <strain evidence="2 3">NBRC 107630</strain>
    </source>
</reference>